<evidence type="ECO:0000256" key="5">
    <source>
        <dbReference type="ARBA" id="ARBA00023315"/>
    </source>
</evidence>
<name>A0A1V2I7R0_9ACTN</name>
<evidence type="ECO:0000313" key="11">
    <source>
        <dbReference type="Proteomes" id="UP000188929"/>
    </source>
</evidence>
<reference evidence="11" key="1">
    <citation type="submission" date="2016-10" db="EMBL/GenBank/DDBJ databases">
        <title>Frankia sp. NRRL B-16386 Genome sequencing.</title>
        <authorList>
            <person name="Ghodhbane-Gtari F."/>
            <person name="Swanson E."/>
            <person name="Gueddou A."/>
            <person name="Hezbri K."/>
            <person name="Ktari K."/>
            <person name="Nouioui I."/>
            <person name="Morris K."/>
            <person name="Simpson S."/>
            <person name="Abebe-Akele F."/>
            <person name="Thomas K."/>
            <person name="Gtari M."/>
            <person name="Tisa L.S."/>
        </authorList>
    </citation>
    <scope>NUCLEOTIDE SEQUENCE [LARGE SCALE GENOMIC DNA]</scope>
    <source>
        <strain evidence="11">NRRL B-16386</strain>
    </source>
</reference>
<dbReference type="Pfam" id="PF00198">
    <property type="entry name" value="2-oxoacid_dh"/>
    <property type="match status" value="1"/>
</dbReference>
<evidence type="ECO:0000256" key="1">
    <source>
        <dbReference type="ARBA" id="ARBA00001938"/>
    </source>
</evidence>
<organism evidence="10 11">
    <name type="scientific">Pseudofrankia asymbiotica</name>
    <dbReference type="NCBI Taxonomy" id="1834516"/>
    <lineage>
        <taxon>Bacteria</taxon>
        <taxon>Bacillati</taxon>
        <taxon>Actinomycetota</taxon>
        <taxon>Actinomycetes</taxon>
        <taxon>Frankiales</taxon>
        <taxon>Frankiaceae</taxon>
        <taxon>Pseudofrankia</taxon>
    </lineage>
</organism>
<dbReference type="InterPro" id="IPR023213">
    <property type="entry name" value="CAT-like_dom_sf"/>
</dbReference>
<evidence type="ECO:0000256" key="4">
    <source>
        <dbReference type="ARBA" id="ARBA00022823"/>
    </source>
</evidence>
<dbReference type="Gene3D" id="2.40.50.100">
    <property type="match status" value="1"/>
</dbReference>
<keyword evidence="4 6" id="KW-0450">Lipoyl</keyword>
<protein>
    <recommendedName>
        <fullName evidence="6">Dihydrolipoamide acetyltransferase component of pyruvate dehydrogenase complex</fullName>
        <ecNumber evidence="6">2.3.1.-</ecNumber>
    </recommendedName>
</protein>
<sequence length="465" mass="47417">MPQWGMAMKEGAVNRWHKAVGDKVALDDVLAEIEAAKTNGELVAPVDGVLASILVPEGEVAQVQQVLAVIALAGEDPAEVSGARPDGPVPTVVTGTGGPRPAGGKAAPVVPAARKLAKEHGLDPAAVAGTGPGGRVLVDDVRRALAERERAAAAPAPSSAPSAPTREAGADRPMPASPVARRTAERLGVDLDRVVGTGPGGRVTKEDVEQAAASASASNGSGAVAVAPVGRPPAVAGQRAPMSGMRRIIAARMRDSLRDSAQLTLGRRVDMTAAVALRTALVADWAALGAKPSYTDLVVVAAARALREHPGLNAVLHPETQEVELLGPVDVGLAVALDDGLVVPAIRAADTRTLFEVAGESQRLAEAARAGTLGPDDLTGSTFTVTALGSAGVEWFTPVLNPPEVAILGVGALTDEVAWDGDTPMRRRAMTLSLTIDHQVVDGAPGAAFLATVADLLAHPHRLLR</sequence>
<dbReference type="InterPro" id="IPR003016">
    <property type="entry name" value="2-oxoA_DH_lipoyl-BS"/>
</dbReference>
<dbReference type="InterPro" id="IPR050743">
    <property type="entry name" value="2-oxoacid_DH_E2_comp"/>
</dbReference>
<keyword evidence="5 6" id="KW-0012">Acyltransferase</keyword>
<dbReference type="GO" id="GO:0016407">
    <property type="term" value="F:acetyltransferase activity"/>
    <property type="evidence" value="ECO:0007669"/>
    <property type="project" value="TreeGrafter"/>
</dbReference>
<dbReference type="PROSITE" id="PS51826">
    <property type="entry name" value="PSBD"/>
    <property type="match status" value="2"/>
</dbReference>
<evidence type="ECO:0000256" key="7">
    <source>
        <dbReference type="SAM" id="MobiDB-lite"/>
    </source>
</evidence>
<dbReference type="Proteomes" id="UP000188929">
    <property type="component" value="Unassembled WGS sequence"/>
</dbReference>
<dbReference type="EC" id="2.3.1.-" evidence="6"/>
<comment type="cofactor">
    <cofactor evidence="1 6">
        <name>(R)-lipoate</name>
        <dbReference type="ChEBI" id="CHEBI:83088"/>
    </cofactor>
</comment>
<dbReference type="SUPFAM" id="SSF52777">
    <property type="entry name" value="CoA-dependent acyltransferases"/>
    <property type="match status" value="1"/>
</dbReference>
<dbReference type="InterPro" id="IPR001078">
    <property type="entry name" value="2-oxoacid_DH_actylTfrase"/>
</dbReference>
<feature type="region of interest" description="Disordered" evidence="7">
    <location>
        <begin position="148"/>
        <end position="182"/>
    </location>
</feature>
<accession>A0A1V2I7R0</accession>
<dbReference type="AlphaFoldDB" id="A0A1V2I7R0"/>
<dbReference type="EMBL" id="MOMC01000043">
    <property type="protein sequence ID" value="ONH28080.1"/>
    <property type="molecule type" value="Genomic_DNA"/>
</dbReference>
<feature type="compositionally biased region" description="Low complexity" evidence="7">
    <location>
        <begin position="152"/>
        <end position="167"/>
    </location>
</feature>
<comment type="caution">
    <text evidence="10">The sequence shown here is derived from an EMBL/GenBank/DDBJ whole genome shotgun (WGS) entry which is preliminary data.</text>
</comment>
<dbReference type="PANTHER" id="PTHR43178:SF5">
    <property type="entry name" value="LIPOAMIDE ACYLTRANSFERASE COMPONENT OF BRANCHED-CHAIN ALPHA-KETO ACID DEHYDROGENASE COMPLEX, MITOCHONDRIAL"/>
    <property type="match status" value="1"/>
</dbReference>
<keyword evidence="3 6" id="KW-0808">Transferase</keyword>
<dbReference type="InterPro" id="IPR011053">
    <property type="entry name" value="Single_hybrid_motif"/>
</dbReference>
<feature type="region of interest" description="Disordered" evidence="7">
    <location>
        <begin position="78"/>
        <end position="107"/>
    </location>
</feature>
<dbReference type="Pfam" id="PF02817">
    <property type="entry name" value="E3_binding"/>
    <property type="match status" value="2"/>
</dbReference>
<dbReference type="PANTHER" id="PTHR43178">
    <property type="entry name" value="DIHYDROLIPOAMIDE ACETYLTRANSFERASE COMPONENT OF PYRUVATE DEHYDROGENASE COMPLEX"/>
    <property type="match status" value="1"/>
</dbReference>
<comment type="similarity">
    <text evidence="2 6">Belongs to the 2-oxoacid dehydrogenase family.</text>
</comment>
<dbReference type="InterPro" id="IPR036625">
    <property type="entry name" value="E3-bd_dom_sf"/>
</dbReference>
<dbReference type="Gene3D" id="4.10.320.10">
    <property type="entry name" value="E3-binding domain"/>
    <property type="match status" value="2"/>
</dbReference>
<dbReference type="STRING" id="1834516.BL253_20520"/>
<dbReference type="Gene3D" id="3.30.559.10">
    <property type="entry name" value="Chloramphenicol acetyltransferase-like domain"/>
    <property type="match status" value="1"/>
</dbReference>
<feature type="domain" description="Peripheral subunit-binding (PSBD)" evidence="9">
    <location>
        <begin position="175"/>
        <end position="212"/>
    </location>
</feature>
<keyword evidence="11" id="KW-1185">Reference proteome</keyword>
<evidence type="ECO:0000256" key="6">
    <source>
        <dbReference type="RuleBase" id="RU003423"/>
    </source>
</evidence>
<feature type="domain" description="Peripheral subunit-binding (PSBD)" evidence="9">
    <location>
        <begin position="108"/>
        <end position="145"/>
    </location>
</feature>
<dbReference type="InterPro" id="IPR004167">
    <property type="entry name" value="PSBD"/>
</dbReference>
<dbReference type="CDD" id="cd06849">
    <property type="entry name" value="lipoyl_domain"/>
    <property type="match status" value="1"/>
</dbReference>
<evidence type="ECO:0000313" key="10">
    <source>
        <dbReference type="EMBL" id="ONH28080.1"/>
    </source>
</evidence>
<evidence type="ECO:0000256" key="2">
    <source>
        <dbReference type="ARBA" id="ARBA00007317"/>
    </source>
</evidence>
<dbReference type="PROSITE" id="PS00189">
    <property type="entry name" value="LIPOYL"/>
    <property type="match status" value="1"/>
</dbReference>
<dbReference type="GO" id="GO:0031405">
    <property type="term" value="F:lipoic acid binding"/>
    <property type="evidence" value="ECO:0007669"/>
    <property type="project" value="TreeGrafter"/>
</dbReference>
<feature type="domain" description="Lipoyl-binding" evidence="8">
    <location>
        <begin position="1"/>
        <end position="71"/>
    </location>
</feature>
<evidence type="ECO:0000259" key="8">
    <source>
        <dbReference type="PROSITE" id="PS50968"/>
    </source>
</evidence>
<dbReference type="InterPro" id="IPR000089">
    <property type="entry name" value="Biotin_lipoyl"/>
</dbReference>
<evidence type="ECO:0000256" key="3">
    <source>
        <dbReference type="ARBA" id="ARBA00022679"/>
    </source>
</evidence>
<evidence type="ECO:0000259" key="9">
    <source>
        <dbReference type="PROSITE" id="PS51826"/>
    </source>
</evidence>
<dbReference type="Pfam" id="PF00364">
    <property type="entry name" value="Biotin_lipoyl"/>
    <property type="match status" value="1"/>
</dbReference>
<dbReference type="SUPFAM" id="SSF47005">
    <property type="entry name" value="Peripheral subunit-binding domain of 2-oxo acid dehydrogenase complex"/>
    <property type="match status" value="2"/>
</dbReference>
<dbReference type="GO" id="GO:0005737">
    <property type="term" value="C:cytoplasm"/>
    <property type="evidence" value="ECO:0007669"/>
    <property type="project" value="TreeGrafter"/>
</dbReference>
<proteinExistence type="inferred from homology"/>
<gene>
    <name evidence="10" type="ORF">BL253_20520</name>
</gene>
<dbReference type="PROSITE" id="PS50968">
    <property type="entry name" value="BIOTINYL_LIPOYL"/>
    <property type="match status" value="1"/>
</dbReference>
<dbReference type="SUPFAM" id="SSF51230">
    <property type="entry name" value="Single hybrid motif"/>
    <property type="match status" value="1"/>
</dbReference>